<gene>
    <name evidence="1" type="ORF">EHYA_06359</name>
</gene>
<dbReference type="Proteomes" id="UP000286931">
    <property type="component" value="Unassembled WGS sequence"/>
</dbReference>
<protein>
    <recommendedName>
        <fullName evidence="3">Antibiotic ABC transporter ATP-binding protein</fullName>
    </recommendedName>
</protein>
<organism evidence="1 2">
    <name type="scientific">Embleya hyalina</name>
    <dbReference type="NCBI Taxonomy" id="516124"/>
    <lineage>
        <taxon>Bacteria</taxon>
        <taxon>Bacillati</taxon>
        <taxon>Actinomycetota</taxon>
        <taxon>Actinomycetes</taxon>
        <taxon>Kitasatosporales</taxon>
        <taxon>Streptomycetaceae</taxon>
        <taxon>Embleya</taxon>
    </lineage>
</organism>
<sequence length="316" mass="33721">MTKVVFVHGVGKQYLSEDSLARDVVPELRGGTRLADGPVPTAEEVGVAFYGDLFRPAGTRSAGDEPFDAADVVDDDEFDLLMAWWAEAARVDPGVPGPDSGGTRGVAGAVGARAVRLKTVRAALDALTGARFLTGVLDRALIGDLKQMVRYLTDEDVRARARARVAARITPKTRVVVAHSLGSVVAYETLCNTSHRVDTLVTLGSPLGMRALVHDRLRPAPIEGMGWWPQGLRAWTNIADSGDVVAVVRELRHTFGERVTDVVVDNGSHMHDATRYLTAVETGTAIAAGLRADESDRFDARAEALRWAAGGTGSGE</sequence>
<dbReference type="AlphaFoldDB" id="A0A401YVJ9"/>
<dbReference type="EMBL" id="BIFH01000029">
    <property type="protein sequence ID" value="GCD98648.1"/>
    <property type="molecule type" value="Genomic_DNA"/>
</dbReference>
<keyword evidence="2" id="KW-1185">Reference proteome</keyword>
<evidence type="ECO:0000313" key="1">
    <source>
        <dbReference type="EMBL" id="GCD98648.1"/>
    </source>
</evidence>
<reference evidence="1 2" key="1">
    <citation type="submission" date="2018-12" db="EMBL/GenBank/DDBJ databases">
        <title>Draft genome sequence of Embleya hyalina NBRC 13850T.</title>
        <authorList>
            <person name="Komaki H."/>
            <person name="Hosoyama A."/>
            <person name="Kimura A."/>
            <person name="Ichikawa N."/>
            <person name="Tamura T."/>
        </authorList>
    </citation>
    <scope>NUCLEOTIDE SEQUENCE [LARGE SCALE GENOMIC DNA]</scope>
    <source>
        <strain evidence="1 2">NBRC 13850</strain>
    </source>
</reference>
<dbReference type="RefSeq" id="WP_174861460.1">
    <property type="nucleotide sequence ID" value="NZ_BIFH01000029.1"/>
</dbReference>
<evidence type="ECO:0008006" key="3">
    <source>
        <dbReference type="Google" id="ProtNLM"/>
    </source>
</evidence>
<name>A0A401YVJ9_9ACTN</name>
<dbReference type="SUPFAM" id="SSF53474">
    <property type="entry name" value="alpha/beta-Hydrolases"/>
    <property type="match status" value="1"/>
</dbReference>
<accession>A0A401YVJ9</accession>
<proteinExistence type="predicted"/>
<dbReference type="InterPro" id="IPR029058">
    <property type="entry name" value="AB_hydrolase_fold"/>
</dbReference>
<comment type="caution">
    <text evidence="1">The sequence shown here is derived from an EMBL/GenBank/DDBJ whole genome shotgun (WGS) entry which is preliminary data.</text>
</comment>
<evidence type="ECO:0000313" key="2">
    <source>
        <dbReference type="Proteomes" id="UP000286931"/>
    </source>
</evidence>
<dbReference type="Gene3D" id="3.40.50.1820">
    <property type="entry name" value="alpha/beta hydrolase"/>
    <property type="match status" value="1"/>
</dbReference>